<dbReference type="GeneID" id="39585481"/>
<dbReference type="Proteomes" id="UP000279236">
    <property type="component" value="Unassembled WGS sequence"/>
</dbReference>
<gene>
    <name evidence="1" type="ORF">EHS24_000938</name>
</gene>
<sequence>MTVNPDDSEHKAAELRPKLVTTLDYSSYPHLFEAIIVFSPIASLLVLKNTCTHVRELAFARLARLRSHIIFSPQSRTYRDGTPLPKSEIRWPTEPEVLDITAPGGWNEKVCFCKINGLQRAYPMALHPQRVRQAAVACQDCFNMSVARPVLFVDLRRPLRHPRDITPKTVSELPRTIVYTITITDPPVTNFCFSPMGFPSRITTSIIFRVVVDNTCPPPQLPANTVVTPALRGVVAIMAEMIRYNITINSGKPASTFTLVGVEDWDPRWYDACAVAGWSETVTVTERREHFLETVLAVRKAKGRKETLGEEALRAELVKLVQFVSVDEYRADIGEEMWALETAI</sequence>
<dbReference type="RefSeq" id="XP_028480604.1">
    <property type="nucleotide sequence ID" value="XM_028616747.1"/>
</dbReference>
<comment type="caution">
    <text evidence="1">The sequence shown here is derived from an EMBL/GenBank/DDBJ whole genome shotgun (WGS) entry which is preliminary data.</text>
</comment>
<dbReference type="EMBL" id="RSCE01000001">
    <property type="protein sequence ID" value="RSH88396.1"/>
    <property type="molecule type" value="Genomic_DNA"/>
</dbReference>
<dbReference type="OrthoDB" id="10686723at2759"/>
<dbReference type="AlphaFoldDB" id="A0A427YBG1"/>
<accession>A0A427YBG1</accession>
<keyword evidence="2" id="KW-1185">Reference proteome</keyword>
<protein>
    <submittedName>
        <fullName evidence="1">Uncharacterized protein</fullName>
    </submittedName>
</protein>
<evidence type="ECO:0000313" key="2">
    <source>
        <dbReference type="Proteomes" id="UP000279236"/>
    </source>
</evidence>
<proteinExistence type="predicted"/>
<evidence type="ECO:0000313" key="1">
    <source>
        <dbReference type="EMBL" id="RSH88396.1"/>
    </source>
</evidence>
<organism evidence="1 2">
    <name type="scientific">Apiotrichum porosum</name>
    <dbReference type="NCBI Taxonomy" id="105984"/>
    <lineage>
        <taxon>Eukaryota</taxon>
        <taxon>Fungi</taxon>
        <taxon>Dikarya</taxon>
        <taxon>Basidiomycota</taxon>
        <taxon>Agaricomycotina</taxon>
        <taxon>Tremellomycetes</taxon>
        <taxon>Trichosporonales</taxon>
        <taxon>Trichosporonaceae</taxon>
        <taxon>Apiotrichum</taxon>
    </lineage>
</organism>
<name>A0A427YBG1_9TREE</name>
<reference evidence="1 2" key="1">
    <citation type="submission" date="2018-11" db="EMBL/GenBank/DDBJ databases">
        <title>Genome sequence of Apiotrichum porosum DSM 27194.</title>
        <authorList>
            <person name="Aliyu H."/>
            <person name="Gorte O."/>
            <person name="Ochsenreither K."/>
        </authorList>
    </citation>
    <scope>NUCLEOTIDE SEQUENCE [LARGE SCALE GENOMIC DNA]</scope>
    <source>
        <strain evidence="1 2">DSM 27194</strain>
    </source>
</reference>